<evidence type="ECO:0000256" key="1">
    <source>
        <dbReference type="SAM" id="Coils"/>
    </source>
</evidence>
<feature type="coiled-coil region" evidence="1">
    <location>
        <begin position="76"/>
        <end position="117"/>
    </location>
</feature>
<dbReference type="KEGG" id="tva:4758253"/>
<dbReference type="RefSeq" id="XP_001313366.1">
    <property type="nucleotide sequence ID" value="XM_001313365.1"/>
</dbReference>
<dbReference type="AlphaFoldDB" id="A2F3R5"/>
<evidence type="ECO:0000313" key="3">
    <source>
        <dbReference type="Proteomes" id="UP000001542"/>
    </source>
</evidence>
<accession>A2F3R5</accession>
<dbReference type="SMR" id="A2F3R5"/>
<evidence type="ECO:0000313" key="2">
    <source>
        <dbReference type="EMBL" id="EAY00437.1"/>
    </source>
</evidence>
<name>A2F3R5_TRIV3</name>
<organism evidence="2 3">
    <name type="scientific">Trichomonas vaginalis (strain ATCC PRA-98 / G3)</name>
    <dbReference type="NCBI Taxonomy" id="412133"/>
    <lineage>
        <taxon>Eukaryota</taxon>
        <taxon>Metamonada</taxon>
        <taxon>Parabasalia</taxon>
        <taxon>Trichomonadida</taxon>
        <taxon>Trichomonadidae</taxon>
        <taxon>Trichomonas</taxon>
    </lineage>
</organism>
<reference evidence="2" key="2">
    <citation type="journal article" date="2007" name="Science">
        <title>Draft genome sequence of the sexually transmitted pathogen Trichomonas vaginalis.</title>
        <authorList>
            <person name="Carlton J.M."/>
            <person name="Hirt R.P."/>
            <person name="Silva J.C."/>
            <person name="Delcher A.L."/>
            <person name="Schatz M."/>
            <person name="Zhao Q."/>
            <person name="Wortman J.R."/>
            <person name="Bidwell S.L."/>
            <person name="Alsmark U.C.M."/>
            <person name="Besteiro S."/>
            <person name="Sicheritz-Ponten T."/>
            <person name="Noel C.J."/>
            <person name="Dacks J.B."/>
            <person name="Foster P.G."/>
            <person name="Simillion C."/>
            <person name="Van de Peer Y."/>
            <person name="Miranda-Saavedra D."/>
            <person name="Barton G.J."/>
            <person name="Westrop G.D."/>
            <person name="Mueller S."/>
            <person name="Dessi D."/>
            <person name="Fiori P.L."/>
            <person name="Ren Q."/>
            <person name="Paulsen I."/>
            <person name="Zhang H."/>
            <person name="Bastida-Corcuera F.D."/>
            <person name="Simoes-Barbosa A."/>
            <person name="Brown M.T."/>
            <person name="Hayes R.D."/>
            <person name="Mukherjee M."/>
            <person name="Okumura C.Y."/>
            <person name="Schneider R."/>
            <person name="Smith A.J."/>
            <person name="Vanacova S."/>
            <person name="Villalvazo M."/>
            <person name="Haas B.J."/>
            <person name="Pertea M."/>
            <person name="Feldblyum T.V."/>
            <person name="Utterback T.R."/>
            <person name="Shu C.L."/>
            <person name="Osoegawa K."/>
            <person name="de Jong P.J."/>
            <person name="Hrdy I."/>
            <person name="Horvathova L."/>
            <person name="Zubacova Z."/>
            <person name="Dolezal P."/>
            <person name="Malik S.B."/>
            <person name="Logsdon J.M. Jr."/>
            <person name="Henze K."/>
            <person name="Gupta A."/>
            <person name="Wang C.C."/>
            <person name="Dunne R.L."/>
            <person name="Upcroft J.A."/>
            <person name="Upcroft P."/>
            <person name="White O."/>
            <person name="Salzberg S.L."/>
            <person name="Tang P."/>
            <person name="Chiu C.-H."/>
            <person name="Lee Y.-S."/>
            <person name="Embley T.M."/>
            <person name="Coombs G.H."/>
            <person name="Mottram J.C."/>
            <person name="Tachezy J."/>
            <person name="Fraser-Liggett C.M."/>
            <person name="Johnson P.J."/>
        </authorList>
    </citation>
    <scope>NUCLEOTIDE SEQUENCE [LARGE SCALE GENOMIC DNA]</scope>
    <source>
        <strain evidence="2">G3</strain>
    </source>
</reference>
<protein>
    <submittedName>
        <fullName evidence="2">Uncharacterized protein</fullName>
    </submittedName>
</protein>
<dbReference type="InParanoid" id="A2F3R5"/>
<dbReference type="Proteomes" id="UP000001542">
    <property type="component" value="Unassembled WGS sequence"/>
</dbReference>
<reference evidence="2" key="1">
    <citation type="submission" date="2006-10" db="EMBL/GenBank/DDBJ databases">
        <authorList>
            <person name="Amadeo P."/>
            <person name="Zhao Q."/>
            <person name="Wortman J."/>
            <person name="Fraser-Liggett C."/>
            <person name="Carlton J."/>
        </authorList>
    </citation>
    <scope>NUCLEOTIDE SEQUENCE</scope>
    <source>
        <strain evidence="2">G3</strain>
    </source>
</reference>
<feature type="coiled-coil region" evidence="1">
    <location>
        <begin position="224"/>
        <end position="289"/>
    </location>
</feature>
<gene>
    <name evidence="2" type="ORF">TVAG_084740</name>
</gene>
<keyword evidence="3" id="KW-1185">Reference proteome</keyword>
<dbReference type="VEuPathDB" id="TrichDB:TVAG_084740"/>
<dbReference type="EMBL" id="DS113601">
    <property type="protein sequence ID" value="EAY00437.1"/>
    <property type="molecule type" value="Genomic_DNA"/>
</dbReference>
<dbReference type="Gene3D" id="1.20.5.170">
    <property type="match status" value="1"/>
</dbReference>
<sequence length="289" mass="33606">MNEEIQQIVDRNATLEAENAYLYQTIRDLTAELTVFKASHSKFREDCMKYIQSLTTSSISPSKEMNQKVFKFTREIEILKSQLITSEKKNQSLTTENEKIIQEKEELDKTLQETNNSALQNKQMCNEILHSLLSLENTMKEKEIGTDLSESFQNITNDIDDLTISQQLHLMQSTIESISLNIAQTKEVRVVDKKEFEAKDQTIRDLQTRIEVLQHRADAIDECNANYIKEREDLNNSISTLRQALTVMKQEFVKADKERKELIAANQQLKNAIKEYQQFNQKQEEESSN</sequence>
<proteinExistence type="predicted"/>
<keyword evidence="1" id="KW-0175">Coiled coil</keyword>
<dbReference type="VEuPathDB" id="TrichDB:TVAGG3_1040040"/>